<comment type="caution">
    <text evidence="3">The sequence shown here is derived from an EMBL/GenBank/DDBJ whole genome shotgun (WGS) entry which is preliminary data.</text>
</comment>
<keyword evidence="3" id="KW-0418">Kinase</keyword>
<dbReference type="Pfam" id="PF14689">
    <property type="entry name" value="SPOB_a"/>
    <property type="match status" value="1"/>
</dbReference>
<feature type="domain" description="Sensor histidine kinase NatK-like C-terminal" evidence="1">
    <location>
        <begin position="100"/>
        <end position="203"/>
    </location>
</feature>
<dbReference type="GO" id="GO:0016301">
    <property type="term" value="F:kinase activity"/>
    <property type="evidence" value="ECO:0007669"/>
    <property type="project" value="UniProtKB-KW"/>
</dbReference>
<keyword evidence="3" id="KW-0808">Transferase</keyword>
<organism evidence="3 4">
    <name type="scientific">Paenibacillus tundrae</name>
    <dbReference type="NCBI Taxonomy" id="528187"/>
    <lineage>
        <taxon>Bacteria</taxon>
        <taxon>Bacillati</taxon>
        <taxon>Bacillota</taxon>
        <taxon>Bacilli</taxon>
        <taxon>Bacillales</taxon>
        <taxon>Paenibacillaceae</taxon>
        <taxon>Paenibacillus</taxon>
    </lineage>
</organism>
<keyword evidence="4" id="KW-1185">Reference proteome</keyword>
<evidence type="ECO:0000259" key="1">
    <source>
        <dbReference type="Pfam" id="PF14501"/>
    </source>
</evidence>
<dbReference type="PANTHER" id="PTHR40448:SF1">
    <property type="entry name" value="TWO-COMPONENT SENSOR HISTIDINE KINASE"/>
    <property type="match status" value="1"/>
</dbReference>
<dbReference type="Gene3D" id="1.10.287.130">
    <property type="match status" value="1"/>
</dbReference>
<evidence type="ECO:0000313" key="4">
    <source>
        <dbReference type="Proteomes" id="UP001233836"/>
    </source>
</evidence>
<evidence type="ECO:0000259" key="2">
    <source>
        <dbReference type="Pfam" id="PF14689"/>
    </source>
</evidence>
<sequence length="214" mass="24668">MDKQNQEEMFNFMQVIRSQRHDFNFHLQAIFGMLEGKRYAECTDYVQTMVDEVSDLNEVLPLYHPAVGALLSTFREVAAHKGIKLEIFVYYNLSHIPCTVSDINKMIGNLVQNAIDEVEQHPTKDRWIQIMILKRSGKSVIKVTNRSSKEISSYKHIFNPGYSTKPLHEGIGLTTVQKIAAKYNGVVYPEFEDDMVHFIVQIPNLLRADDELTF</sequence>
<gene>
    <name evidence="3" type="ORF">J2T19_000838</name>
</gene>
<dbReference type="Gene3D" id="3.30.565.10">
    <property type="entry name" value="Histidine kinase-like ATPase, C-terminal domain"/>
    <property type="match status" value="1"/>
</dbReference>
<dbReference type="InterPro" id="IPR036890">
    <property type="entry name" value="HATPase_C_sf"/>
</dbReference>
<proteinExistence type="predicted"/>
<name>A0ABT9W828_9BACL</name>
<protein>
    <submittedName>
        <fullName evidence="3">Sensor histidine kinase regulating citrate/malate metabolism</fullName>
    </submittedName>
</protein>
<dbReference type="InterPro" id="IPR039506">
    <property type="entry name" value="SPOB_a"/>
</dbReference>
<dbReference type="Pfam" id="PF14501">
    <property type="entry name" value="HATPase_c_5"/>
    <property type="match status" value="1"/>
</dbReference>
<dbReference type="SUPFAM" id="SSF55874">
    <property type="entry name" value="ATPase domain of HSP90 chaperone/DNA topoisomerase II/histidine kinase"/>
    <property type="match status" value="1"/>
</dbReference>
<feature type="domain" description="SpoOB alpha-helical" evidence="2">
    <location>
        <begin position="2"/>
        <end position="60"/>
    </location>
</feature>
<dbReference type="EMBL" id="JAUSTI010000002">
    <property type="protein sequence ID" value="MDQ0169398.1"/>
    <property type="molecule type" value="Genomic_DNA"/>
</dbReference>
<dbReference type="PANTHER" id="PTHR40448">
    <property type="entry name" value="TWO-COMPONENT SENSOR HISTIDINE KINASE"/>
    <property type="match status" value="1"/>
</dbReference>
<accession>A0ABT9W828</accession>
<dbReference type="RefSeq" id="WP_307213450.1">
    <property type="nucleotide sequence ID" value="NZ_JAUSTI010000002.1"/>
</dbReference>
<dbReference type="InterPro" id="IPR032834">
    <property type="entry name" value="NatK-like_C"/>
</dbReference>
<dbReference type="Proteomes" id="UP001233836">
    <property type="component" value="Unassembled WGS sequence"/>
</dbReference>
<reference evidence="3 4" key="1">
    <citation type="submission" date="2023-07" db="EMBL/GenBank/DDBJ databases">
        <title>Sorghum-associated microbial communities from plants grown in Nebraska, USA.</title>
        <authorList>
            <person name="Schachtman D."/>
        </authorList>
    </citation>
    <scope>NUCLEOTIDE SEQUENCE [LARGE SCALE GENOMIC DNA]</scope>
    <source>
        <strain evidence="3 4">DS1314</strain>
    </source>
</reference>
<evidence type="ECO:0000313" key="3">
    <source>
        <dbReference type="EMBL" id="MDQ0169398.1"/>
    </source>
</evidence>